<evidence type="ECO:0000313" key="11">
    <source>
        <dbReference type="Proteomes" id="UP000568839"/>
    </source>
</evidence>
<evidence type="ECO:0000256" key="6">
    <source>
        <dbReference type="ARBA" id="ARBA00022970"/>
    </source>
</evidence>
<dbReference type="GO" id="GO:0005886">
    <property type="term" value="C:plasma membrane"/>
    <property type="evidence" value="ECO:0007669"/>
    <property type="project" value="UniProtKB-SubCell"/>
</dbReference>
<proteinExistence type="inferred from homology"/>
<evidence type="ECO:0000256" key="2">
    <source>
        <dbReference type="ARBA" id="ARBA00008540"/>
    </source>
</evidence>
<feature type="transmembrane region" description="Helical" evidence="9">
    <location>
        <begin position="405"/>
        <end position="428"/>
    </location>
</feature>
<keyword evidence="11" id="KW-1185">Reference proteome</keyword>
<gene>
    <name evidence="10" type="ORF">HNR44_000222</name>
</gene>
<reference evidence="10 11" key="1">
    <citation type="submission" date="2020-08" db="EMBL/GenBank/DDBJ databases">
        <title>Genomic Encyclopedia of Type Strains, Phase IV (KMG-IV): sequencing the most valuable type-strain genomes for metagenomic binning, comparative biology and taxonomic classification.</title>
        <authorList>
            <person name="Goeker M."/>
        </authorList>
    </citation>
    <scope>NUCLEOTIDE SEQUENCE [LARGE SCALE GENOMIC DNA]</scope>
    <source>
        <strain evidence="10 11">DSM 21769</strain>
    </source>
</reference>
<keyword evidence="8 9" id="KW-0472">Membrane</keyword>
<dbReference type="PANTHER" id="PTHR30588:SF0">
    <property type="entry name" value="BRANCHED-CHAIN AMINO ACID PERMEASE BRNQ"/>
    <property type="match status" value="1"/>
</dbReference>
<feature type="transmembrane region" description="Helical" evidence="9">
    <location>
        <begin position="125"/>
        <end position="143"/>
    </location>
</feature>
<evidence type="ECO:0000256" key="3">
    <source>
        <dbReference type="ARBA" id="ARBA00022448"/>
    </source>
</evidence>
<accession>A0A841PVP0</accession>
<dbReference type="GO" id="GO:0015188">
    <property type="term" value="F:L-isoleucine transmembrane transporter activity"/>
    <property type="evidence" value="ECO:0007669"/>
    <property type="project" value="TreeGrafter"/>
</dbReference>
<dbReference type="GO" id="GO:0015190">
    <property type="term" value="F:L-leucine transmembrane transporter activity"/>
    <property type="evidence" value="ECO:0007669"/>
    <property type="project" value="TreeGrafter"/>
</dbReference>
<dbReference type="GO" id="GO:0005304">
    <property type="term" value="F:L-valine transmembrane transporter activity"/>
    <property type="evidence" value="ECO:0007669"/>
    <property type="project" value="TreeGrafter"/>
</dbReference>
<feature type="transmembrane region" description="Helical" evidence="9">
    <location>
        <begin position="79"/>
        <end position="100"/>
    </location>
</feature>
<dbReference type="EMBL" id="JACHHJ010000001">
    <property type="protein sequence ID" value="MBB6448273.1"/>
    <property type="molecule type" value="Genomic_DNA"/>
</dbReference>
<keyword evidence="3 9" id="KW-0813">Transport</keyword>
<name>A0A841PVP0_9BACL</name>
<evidence type="ECO:0000256" key="5">
    <source>
        <dbReference type="ARBA" id="ARBA00022692"/>
    </source>
</evidence>
<dbReference type="Proteomes" id="UP000568839">
    <property type="component" value="Unassembled WGS sequence"/>
</dbReference>
<sequence>MQSQRNSSREIIFIGLMLFSLFFGAGNLIFPPLLGQEAGTNFWPAIIGFLISGVGLPLLGVLAIVYTAKEEPEAISRRVHPRFATAFTSLTFLTIGPLFAVPRTGTVSFEIGIIPFLPDGDVKNLSLFIFTVLYFAIVYWLALNPGKFVDRIGKVITPALLFVIFILLVRTVSGPLGTYSSPTNDYEQWALFNGFQEGYLTMDTIAAFVFGIIVVQAIKSQGVQEQRLIQSVSLKASAIAGVLLVVIYTGLAFLGATSTSAIGVQDNGGSILSLVAGEYFGIYGNIILSISIIFACIPTAVGLISSCANYFQSWFPSISYRLFVLFFTLLSAGIANMGLDQLILFSMPVLTFIYPIIIVLILLSFTDRWFQGKEEVYRWSVLLTAIVSTSDGLREAGIELAIFDYLPFAAINLGWVVPALVGVAIGLLHGTFKK</sequence>
<feature type="transmembrane region" description="Helical" evidence="9">
    <location>
        <begin position="343"/>
        <end position="364"/>
    </location>
</feature>
<dbReference type="GO" id="GO:0015820">
    <property type="term" value="P:L-leucine transport"/>
    <property type="evidence" value="ECO:0007669"/>
    <property type="project" value="TreeGrafter"/>
</dbReference>
<keyword evidence="5 9" id="KW-0812">Transmembrane</keyword>
<feature type="transmembrane region" description="Helical" evidence="9">
    <location>
        <begin position="199"/>
        <end position="218"/>
    </location>
</feature>
<dbReference type="NCBIfam" id="TIGR00796">
    <property type="entry name" value="livcs"/>
    <property type="match status" value="1"/>
</dbReference>
<protein>
    <recommendedName>
        <fullName evidence="9">Branched-chain amino acid transport system carrier protein</fullName>
    </recommendedName>
</protein>
<comment type="function">
    <text evidence="9">Component of the transport system for branched-chain amino acids.</text>
</comment>
<evidence type="ECO:0000256" key="1">
    <source>
        <dbReference type="ARBA" id="ARBA00004651"/>
    </source>
</evidence>
<dbReference type="RefSeq" id="WP_184402287.1">
    <property type="nucleotide sequence ID" value="NZ_JACHHJ010000001.1"/>
</dbReference>
<feature type="transmembrane region" description="Helical" evidence="9">
    <location>
        <begin position="155"/>
        <end position="179"/>
    </location>
</feature>
<keyword evidence="4" id="KW-1003">Cell membrane</keyword>
<comment type="similarity">
    <text evidence="2 9">Belongs to the branched chain amino acid transporter family.</text>
</comment>
<comment type="subcellular location">
    <subcellularLocation>
        <location evidence="1 9">Cell membrane</location>
        <topology evidence="1 9">Multi-pass membrane protein</topology>
    </subcellularLocation>
</comment>
<dbReference type="PANTHER" id="PTHR30588">
    <property type="entry name" value="BRANCHED-CHAIN AMINO ACID TRANSPORT SYSTEM 2 CARRIER PROTEIN"/>
    <property type="match status" value="1"/>
</dbReference>
<keyword evidence="6 9" id="KW-0029">Amino-acid transport</keyword>
<feature type="transmembrane region" description="Helical" evidence="9">
    <location>
        <begin position="12"/>
        <end position="30"/>
    </location>
</feature>
<evidence type="ECO:0000256" key="7">
    <source>
        <dbReference type="ARBA" id="ARBA00022989"/>
    </source>
</evidence>
<feature type="transmembrane region" description="Helical" evidence="9">
    <location>
        <begin position="282"/>
        <end position="306"/>
    </location>
</feature>
<dbReference type="InterPro" id="IPR004685">
    <property type="entry name" value="Brnchd-chn_aa_trnsp_Livcs"/>
</dbReference>
<evidence type="ECO:0000256" key="4">
    <source>
        <dbReference type="ARBA" id="ARBA00022475"/>
    </source>
</evidence>
<feature type="transmembrane region" description="Helical" evidence="9">
    <location>
        <begin position="239"/>
        <end position="262"/>
    </location>
</feature>
<dbReference type="AlphaFoldDB" id="A0A841PVP0"/>
<evidence type="ECO:0000313" key="10">
    <source>
        <dbReference type="EMBL" id="MBB6448273.1"/>
    </source>
</evidence>
<organism evidence="10 11">
    <name type="scientific">Geomicrobium halophilum</name>
    <dbReference type="NCBI Taxonomy" id="549000"/>
    <lineage>
        <taxon>Bacteria</taxon>
        <taxon>Bacillati</taxon>
        <taxon>Bacillota</taxon>
        <taxon>Bacilli</taxon>
        <taxon>Bacillales</taxon>
        <taxon>Geomicrobium</taxon>
    </lineage>
</organism>
<dbReference type="Pfam" id="PF05525">
    <property type="entry name" value="Branch_AA_trans"/>
    <property type="match status" value="1"/>
</dbReference>
<feature type="transmembrane region" description="Helical" evidence="9">
    <location>
        <begin position="376"/>
        <end position="393"/>
    </location>
</feature>
<comment type="caution">
    <text evidence="10">The sequence shown here is derived from an EMBL/GenBank/DDBJ whole genome shotgun (WGS) entry which is preliminary data.</text>
</comment>
<keyword evidence="7 9" id="KW-1133">Transmembrane helix</keyword>
<dbReference type="GO" id="GO:0015818">
    <property type="term" value="P:isoleucine transport"/>
    <property type="evidence" value="ECO:0007669"/>
    <property type="project" value="TreeGrafter"/>
</dbReference>
<feature type="transmembrane region" description="Helical" evidence="9">
    <location>
        <begin position="318"/>
        <end position="337"/>
    </location>
</feature>
<evidence type="ECO:0000256" key="9">
    <source>
        <dbReference type="RuleBase" id="RU362122"/>
    </source>
</evidence>
<feature type="transmembrane region" description="Helical" evidence="9">
    <location>
        <begin position="42"/>
        <end position="67"/>
    </location>
</feature>
<evidence type="ECO:0000256" key="8">
    <source>
        <dbReference type="ARBA" id="ARBA00023136"/>
    </source>
</evidence>